<sequence>MTESNTFRTWLRNEVRAVLNRKGVPPPLVLWCDPDGSWRDILKHAADGGTFELWSDGDHELVLRDLLMKTSPTPRVVWLPVASDEISYLKVFELQAEFVWTESLVSALARFGVEIARDHEAGLRDMLRAYAIEHVDQPLSSWRELTPGNAKATLVDDDHILASLARTNARIADVIGEDRLGIFKRRVTEDFGLPAPVFGKDDEWRIAAMAHLLVTDAATRIPAEPPGEGDKVIPLRVARDRALKLLDRWQKNIELMGAFEDLSRRADASTSLVHWARNLSGHVPALASRAAEDALFQREVDRLAQLEEFDPLARHLEEHEPAYAEHARAFWGSRAEQKVAWQSLVSLARAAALIRQQSEVEKGWKAPYDAVAWFTTSGWEIDRQGEQLFRDDAELPGGLHGVRARLRRAYLRHLDKSNAAFSELLHHHGVAALGLPFAGEVLASVRPTKDPMAVLVLDACRYDLGARIAEQLDKGEPVRRSQIQPAQAPLPSITALGMPFALADDAGELTVELTNDAPVRWRVTASDGRQDLTVAEARREWLRQRFKLKPAATTDVKSVLDADPPSPKESGRLLFVFGDEFDVLGHEGELKFTGADDHVERYVRVVRRLRDAGYSTVAIVTDHGFIHWEPDQDEVENLPTGEILWRSRRAVAGRGLKHSTAIAADIRGSELQCRVPRSVNAFRTYGGIGFFHGGATLQELITPVVVFRWPKKAEKVAAVLTPISEITSLKPRVEVRLGAGQTTMFGMDASLTSRQIVVKVVESGSGRRLFKSQSHKVEPEGQPLTIVLEREPNESCSRGAHLEVQVRDADNDELLDRCNAELKVDLEEWD</sequence>
<dbReference type="Proteomes" id="UP000055019">
    <property type="component" value="Unassembled WGS sequence"/>
</dbReference>
<comment type="caution">
    <text evidence="1">The sequence shown here is derived from an EMBL/GenBank/DDBJ whole genome shotgun (WGS) entry which is preliminary data.</text>
</comment>
<dbReference type="OrthoDB" id="9769734at2"/>
<gene>
    <name evidence="1" type="ORF">AWB74_01721</name>
</gene>
<proteinExistence type="predicted"/>
<evidence type="ECO:0000313" key="1">
    <source>
        <dbReference type="EMBL" id="SAL42337.1"/>
    </source>
</evidence>
<dbReference type="EMBL" id="FCOM02000005">
    <property type="protein sequence ID" value="SAL42337.1"/>
    <property type="molecule type" value="Genomic_DNA"/>
</dbReference>
<keyword evidence="2" id="KW-1185">Reference proteome</keyword>
<evidence type="ECO:0000313" key="2">
    <source>
        <dbReference type="Proteomes" id="UP000055019"/>
    </source>
</evidence>
<name>A0A158HDT5_9BURK</name>
<dbReference type="RefSeq" id="WP_143749164.1">
    <property type="nucleotide sequence ID" value="NZ_FCOM02000005.1"/>
</dbReference>
<dbReference type="AlphaFoldDB" id="A0A158HDT5"/>
<organism evidence="1 2">
    <name type="scientific">Caballeronia arvi</name>
    <dbReference type="NCBI Taxonomy" id="1777135"/>
    <lineage>
        <taxon>Bacteria</taxon>
        <taxon>Pseudomonadati</taxon>
        <taxon>Pseudomonadota</taxon>
        <taxon>Betaproteobacteria</taxon>
        <taxon>Burkholderiales</taxon>
        <taxon>Burkholderiaceae</taxon>
        <taxon>Caballeronia</taxon>
    </lineage>
</organism>
<protein>
    <submittedName>
        <fullName evidence="1">Alkaline phosphatase domain-containing protein</fullName>
    </submittedName>
</protein>
<accession>A0A158HDT5</accession>
<reference evidence="1" key="1">
    <citation type="submission" date="2016-01" db="EMBL/GenBank/DDBJ databases">
        <authorList>
            <person name="Peeters C."/>
        </authorList>
    </citation>
    <scope>NUCLEOTIDE SEQUENCE [LARGE SCALE GENOMIC DNA]</scope>
    <source>
        <strain evidence="1">LMG 29317</strain>
    </source>
</reference>
<dbReference type="Pfam" id="PF08665">
    <property type="entry name" value="PglZ"/>
    <property type="match status" value="1"/>
</dbReference>